<gene>
    <name evidence="3" type="ORF">TTHERM_00522020</name>
</gene>
<dbReference type="Proteomes" id="UP000009168">
    <property type="component" value="Unassembled WGS sequence"/>
</dbReference>
<accession>I7M129</accession>
<dbReference type="eggNOG" id="ENOG502S3MB">
    <property type="taxonomic scope" value="Eukaryota"/>
</dbReference>
<keyword evidence="1" id="KW-0472">Membrane</keyword>
<keyword evidence="4" id="KW-1185">Reference proteome</keyword>
<keyword evidence="1" id="KW-1133">Transmembrane helix</keyword>
<dbReference type="HOGENOM" id="CLU_077553_0_0_1"/>
<sequence>MLNLDVQSKICGACCIISTVTLIIMIFSSFASLEVNEYGLDYSYISKSIGKKAYPGGIHFLGVGHSFIKYPKTVLNLDYSNHEGADYPPLKSRTSDGLEVILEISFQYKLEYESLYDLFHLYKDNYSKIFSSIAVNTLTQTATYYTAYNFFVDIQKIGVKMQEDLNDVFKKNCFSSIEFFQLRSVDLPNQFEEAIQVSEVKKQQIQLAQAEKSRTIVELETLKMSASFQKNVTINYALGDAQAIELNGKAQAISMINVQNVNTQQYKKLKKQLKLNNNQLLNYIKSKVVRDYNGKGLAIAIDSPDKNQNVQK</sequence>
<proteinExistence type="predicted"/>
<dbReference type="InParanoid" id="I7M129"/>
<reference evidence="4" key="1">
    <citation type="journal article" date="2006" name="PLoS Biol.">
        <title>Macronuclear genome sequence of the ciliate Tetrahymena thermophila, a model eukaryote.</title>
        <authorList>
            <person name="Eisen J.A."/>
            <person name="Coyne R.S."/>
            <person name="Wu M."/>
            <person name="Wu D."/>
            <person name="Thiagarajan M."/>
            <person name="Wortman J.R."/>
            <person name="Badger J.H."/>
            <person name="Ren Q."/>
            <person name="Amedeo P."/>
            <person name="Jones K.M."/>
            <person name="Tallon L.J."/>
            <person name="Delcher A.L."/>
            <person name="Salzberg S.L."/>
            <person name="Silva J.C."/>
            <person name="Haas B.J."/>
            <person name="Majoros W.H."/>
            <person name="Farzad M."/>
            <person name="Carlton J.M."/>
            <person name="Smith R.K. Jr."/>
            <person name="Garg J."/>
            <person name="Pearlman R.E."/>
            <person name="Karrer K.M."/>
            <person name="Sun L."/>
            <person name="Manning G."/>
            <person name="Elde N.C."/>
            <person name="Turkewitz A.P."/>
            <person name="Asai D.J."/>
            <person name="Wilkes D.E."/>
            <person name="Wang Y."/>
            <person name="Cai H."/>
            <person name="Collins K."/>
            <person name="Stewart B.A."/>
            <person name="Lee S.R."/>
            <person name="Wilamowska K."/>
            <person name="Weinberg Z."/>
            <person name="Ruzzo W.L."/>
            <person name="Wloga D."/>
            <person name="Gaertig J."/>
            <person name="Frankel J."/>
            <person name="Tsao C.-C."/>
            <person name="Gorovsky M.A."/>
            <person name="Keeling P.J."/>
            <person name="Waller R.F."/>
            <person name="Patron N.J."/>
            <person name="Cherry J.M."/>
            <person name="Stover N.A."/>
            <person name="Krieger C.J."/>
            <person name="del Toro C."/>
            <person name="Ryder H.F."/>
            <person name="Williamson S.C."/>
            <person name="Barbeau R.A."/>
            <person name="Hamilton E.P."/>
            <person name="Orias E."/>
        </authorList>
    </citation>
    <scope>NUCLEOTIDE SEQUENCE [LARGE SCALE GENOMIC DNA]</scope>
    <source>
        <strain evidence="4">SB210</strain>
    </source>
</reference>
<dbReference type="STRING" id="312017.I7M129"/>
<dbReference type="RefSeq" id="XP_001014380.1">
    <property type="nucleotide sequence ID" value="XM_001014380.1"/>
</dbReference>
<feature type="domain" description="Band 7" evidence="2">
    <location>
        <begin position="35"/>
        <end position="211"/>
    </location>
</feature>
<evidence type="ECO:0000256" key="1">
    <source>
        <dbReference type="SAM" id="Phobius"/>
    </source>
</evidence>
<evidence type="ECO:0000313" key="4">
    <source>
        <dbReference type="Proteomes" id="UP000009168"/>
    </source>
</evidence>
<dbReference type="GeneID" id="7830506"/>
<dbReference type="OMA" id="AEASCHW"/>
<dbReference type="OrthoDB" id="190994at2759"/>
<name>I7M129_TETTS</name>
<keyword evidence="1" id="KW-0812">Transmembrane</keyword>
<protein>
    <submittedName>
        <fullName evidence="3">SPFH domain/band 7 family protein</fullName>
    </submittedName>
</protein>
<organism evidence="3 4">
    <name type="scientific">Tetrahymena thermophila (strain SB210)</name>
    <dbReference type="NCBI Taxonomy" id="312017"/>
    <lineage>
        <taxon>Eukaryota</taxon>
        <taxon>Sar</taxon>
        <taxon>Alveolata</taxon>
        <taxon>Ciliophora</taxon>
        <taxon>Intramacronucleata</taxon>
        <taxon>Oligohymenophorea</taxon>
        <taxon>Hymenostomatida</taxon>
        <taxon>Tetrahymenina</taxon>
        <taxon>Tetrahymenidae</taxon>
        <taxon>Tetrahymena</taxon>
    </lineage>
</organism>
<dbReference type="Pfam" id="PF01145">
    <property type="entry name" value="Band_7"/>
    <property type="match status" value="1"/>
</dbReference>
<evidence type="ECO:0000313" key="3">
    <source>
        <dbReference type="EMBL" id="EAR94135.1"/>
    </source>
</evidence>
<evidence type="ECO:0000259" key="2">
    <source>
        <dbReference type="Pfam" id="PF01145"/>
    </source>
</evidence>
<feature type="transmembrane region" description="Helical" evidence="1">
    <location>
        <begin position="12"/>
        <end position="33"/>
    </location>
</feature>
<dbReference type="EMBL" id="GG662717">
    <property type="protein sequence ID" value="EAR94135.1"/>
    <property type="molecule type" value="Genomic_DNA"/>
</dbReference>
<dbReference type="InterPro" id="IPR001107">
    <property type="entry name" value="Band_7"/>
</dbReference>
<dbReference type="KEGG" id="tet:TTHERM_00522020"/>
<dbReference type="AlphaFoldDB" id="I7M129"/>